<dbReference type="GO" id="GO:0006310">
    <property type="term" value="P:DNA recombination"/>
    <property type="evidence" value="ECO:0007669"/>
    <property type="project" value="UniProtKB-KW"/>
</dbReference>
<feature type="region of interest" description="Disordered" evidence="2">
    <location>
        <begin position="276"/>
        <end position="317"/>
    </location>
</feature>
<organism evidence="3 4">
    <name type="scientific">Roseimaritima multifibrata</name>
    <dbReference type="NCBI Taxonomy" id="1930274"/>
    <lineage>
        <taxon>Bacteria</taxon>
        <taxon>Pseudomonadati</taxon>
        <taxon>Planctomycetota</taxon>
        <taxon>Planctomycetia</taxon>
        <taxon>Pirellulales</taxon>
        <taxon>Pirellulaceae</taxon>
        <taxon>Roseimaritima</taxon>
    </lineage>
</organism>
<gene>
    <name evidence="3" type="ORF">FF011L_04030</name>
</gene>
<dbReference type="GO" id="GO:0015074">
    <property type="term" value="P:DNA integration"/>
    <property type="evidence" value="ECO:0007669"/>
    <property type="project" value="InterPro"/>
</dbReference>
<dbReference type="Gene3D" id="1.10.443.10">
    <property type="entry name" value="Intergrase catalytic core"/>
    <property type="match status" value="1"/>
</dbReference>
<name>A0A517MA02_9BACT</name>
<dbReference type="AlphaFoldDB" id="A0A517MA02"/>
<evidence type="ECO:0000256" key="2">
    <source>
        <dbReference type="SAM" id="MobiDB-lite"/>
    </source>
</evidence>
<proteinExistence type="predicted"/>
<dbReference type="GO" id="GO:0003677">
    <property type="term" value="F:DNA binding"/>
    <property type="evidence" value="ECO:0007669"/>
    <property type="project" value="InterPro"/>
</dbReference>
<sequence length="425" mass="48202">MSAKLPKYRKHQSGRARVTINGRDYYLGPYGTKASHREYDRVIAEYLGSGRSGTFGMEQECYTVAMLLADYARHARRYYGTDESSEFHRIKRAVKPLKHLYAKVAADEFGPNRFKTCRQQLIDDGLSRNGINAHMKRVARMFKWAAAEGKIPATVYQTLRLIDSLKAGRTEAYETEPVLPVSQEVINATLPMLSQIVADMVSVQLLVGCRPAEICRLTPGCIDREGEVWIATLTEHKTKHHGHSRRLFIGPQAQGILLPYLDRNCDEKIFQPIEADRLRRKQQSKSRITPISCGNRPGKRSGGLKGSKGKKRPGSEFTTNSYRRAIHNACDNAFPAPVPLRQLPGESDAARWRRLTETECSELKKWQSKHRWSPNRLRHSRGTDIRREYGLEAAQVVLGHAKADVTQVYAERDIELAKKVAKEYG</sequence>
<dbReference type="InterPro" id="IPR050090">
    <property type="entry name" value="Tyrosine_recombinase_XerCD"/>
</dbReference>
<dbReference type="InterPro" id="IPR013762">
    <property type="entry name" value="Integrase-like_cat_sf"/>
</dbReference>
<reference evidence="3 4" key="1">
    <citation type="submission" date="2019-02" db="EMBL/GenBank/DDBJ databases">
        <title>Deep-cultivation of Planctomycetes and their phenomic and genomic characterization uncovers novel biology.</title>
        <authorList>
            <person name="Wiegand S."/>
            <person name="Jogler M."/>
            <person name="Boedeker C."/>
            <person name="Pinto D."/>
            <person name="Vollmers J."/>
            <person name="Rivas-Marin E."/>
            <person name="Kohn T."/>
            <person name="Peeters S.H."/>
            <person name="Heuer A."/>
            <person name="Rast P."/>
            <person name="Oberbeckmann S."/>
            <person name="Bunk B."/>
            <person name="Jeske O."/>
            <person name="Meyerdierks A."/>
            <person name="Storesund J.E."/>
            <person name="Kallscheuer N."/>
            <person name="Luecker S."/>
            <person name="Lage O.M."/>
            <person name="Pohl T."/>
            <person name="Merkel B.J."/>
            <person name="Hornburger P."/>
            <person name="Mueller R.-W."/>
            <person name="Bruemmer F."/>
            <person name="Labrenz M."/>
            <person name="Spormann A.M."/>
            <person name="Op den Camp H."/>
            <person name="Overmann J."/>
            <person name="Amann R."/>
            <person name="Jetten M.S.M."/>
            <person name="Mascher T."/>
            <person name="Medema M.H."/>
            <person name="Devos D.P."/>
            <person name="Kaster A.-K."/>
            <person name="Ovreas L."/>
            <person name="Rohde M."/>
            <person name="Galperin M.Y."/>
            <person name="Jogler C."/>
        </authorList>
    </citation>
    <scope>NUCLEOTIDE SEQUENCE [LARGE SCALE GENOMIC DNA]</scope>
    <source>
        <strain evidence="3 4">FF011L</strain>
    </source>
</reference>
<dbReference type="OrthoDB" id="254233at2"/>
<dbReference type="InterPro" id="IPR011010">
    <property type="entry name" value="DNA_brk_join_enz"/>
</dbReference>
<dbReference type="EMBL" id="CP036262">
    <property type="protein sequence ID" value="QDS91671.1"/>
    <property type="molecule type" value="Genomic_DNA"/>
</dbReference>
<protein>
    <submittedName>
        <fullName evidence="3">Phage integrase family protein</fullName>
    </submittedName>
</protein>
<evidence type="ECO:0000313" key="3">
    <source>
        <dbReference type="EMBL" id="QDS91671.1"/>
    </source>
</evidence>
<dbReference type="RefSeq" id="WP_145349743.1">
    <property type="nucleotide sequence ID" value="NZ_CP036262.1"/>
</dbReference>
<evidence type="ECO:0000313" key="4">
    <source>
        <dbReference type="Proteomes" id="UP000320672"/>
    </source>
</evidence>
<evidence type="ECO:0000256" key="1">
    <source>
        <dbReference type="ARBA" id="ARBA00023172"/>
    </source>
</evidence>
<accession>A0A517MA02</accession>
<dbReference type="KEGG" id="rml:FF011L_04030"/>
<dbReference type="PANTHER" id="PTHR30349:SF64">
    <property type="entry name" value="PROPHAGE INTEGRASE INTD-RELATED"/>
    <property type="match status" value="1"/>
</dbReference>
<keyword evidence="1" id="KW-0233">DNA recombination</keyword>
<keyword evidence="4" id="KW-1185">Reference proteome</keyword>
<dbReference type="PANTHER" id="PTHR30349">
    <property type="entry name" value="PHAGE INTEGRASE-RELATED"/>
    <property type="match status" value="1"/>
</dbReference>
<dbReference type="Proteomes" id="UP000320672">
    <property type="component" value="Chromosome"/>
</dbReference>
<dbReference type="SUPFAM" id="SSF56349">
    <property type="entry name" value="DNA breaking-rejoining enzymes"/>
    <property type="match status" value="1"/>
</dbReference>